<evidence type="ECO:0000256" key="9">
    <source>
        <dbReference type="ARBA" id="ARBA00023264"/>
    </source>
</evidence>
<reference evidence="10 11" key="1">
    <citation type="submission" date="2018-07" db="EMBL/GenBank/DDBJ databases">
        <title>Genomic Encyclopedia of Type Strains, Phase IV (KMG-IV): sequencing the most valuable type-strain genomes for metagenomic binning, comparative biology and taxonomic classification.</title>
        <authorList>
            <person name="Goeker M."/>
        </authorList>
    </citation>
    <scope>NUCLEOTIDE SEQUENCE [LARGE SCALE GENOMIC DNA]</scope>
    <source>
        <strain evidence="10 11">DSM 27696</strain>
    </source>
</reference>
<dbReference type="EMBL" id="QPJJ01000007">
    <property type="protein sequence ID" value="RCW69769.1"/>
    <property type="molecule type" value="Genomic_DNA"/>
</dbReference>
<dbReference type="PANTHER" id="PTHR43616:SF5">
    <property type="entry name" value="GLYCEROL DEHYDROGENASE 1"/>
    <property type="match status" value="1"/>
</dbReference>
<keyword evidence="6" id="KW-0520">NAD</keyword>
<evidence type="ECO:0000256" key="6">
    <source>
        <dbReference type="ARBA" id="ARBA00023027"/>
    </source>
</evidence>
<evidence type="ECO:0000256" key="2">
    <source>
        <dbReference type="ARBA" id="ARBA00022516"/>
    </source>
</evidence>
<evidence type="ECO:0000313" key="10">
    <source>
        <dbReference type="EMBL" id="RCW69769.1"/>
    </source>
</evidence>
<keyword evidence="9" id="KW-1208">Phospholipid metabolism</keyword>
<keyword evidence="11" id="KW-1185">Reference proteome</keyword>
<dbReference type="Gene3D" id="3.40.50.1970">
    <property type="match status" value="1"/>
</dbReference>
<evidence type="ECO:0000256" key="5">
    <source>
        <dbReference type="ARBA" id="ARBA00023002"/>
    </source>
</evidence>
<dbReference type="PANTHER" id="PTHR43616">
    <property type="entry name" value="GLYCEROL DEHYDROGENASE"/>
    <property type="match status" value="1"/>
</dbReference>
<evidence type="ECO:0000256" key="7">
    <source>
        <dbReference type="ARBA" id="ARBA00023098"/>
    </source>
</evidence>
<dbReference type="Proteomes" id="UP000252585">
    <property type="component" value="Unassembled WGS sequence"/>
</dbReference>
<dbReference type="InterPro" id="IPR032837">
    <property type="entry name" value="G1PDH"/>
</dbReference>
<dbReference type="GO" id="GO:0016614">
    <property type="term" value="F:oxidoreductase activity, acting on CH-OH group of donors"/>
    <property type="evidence" value="ECO:0007669"/>
    <property type="project" value="InterPro"/>
</dbReference>
<dbReference type="CDD" id="cd08174">
    <property type="entry name" value="G1PDH-like"/>
    <property type="match status" value="1"/>
</dbReference>
<comment type="caution">
    <text evidence="10">The sequence shown here is derived from an EMBL/GenBank/DDBJ whole genome shotgun (WGS) entry which is preliminary data.</text>
</comment>
<name>A0A368XQF5_9BACI</name>
<evidence type="ECO:0000256" key="1">
    <source>
        <dbReference type="ARBA" id="ARBA00022490"/>
    </source>
</evidence>
<dbReference type="GO" id="GO:0046872">
    <property type="term" value="F:metal ion binding"/>
    <property type="evidence" value="ECO:0007669"/>
    <property type="project" value="UniProtKB-KW"/>
</dbReference>
<keyword evidence="2" id="KW-0444">Lipid biosynthesis</keyword>
<protein>
    <submittedName>
        <fullName evidence="10">Glycerol-1-phosphate dehydrogenase [NAD(P)+]</fullName>
    </submittedName>
</protein>
<dbReference type="Pfam" id="PF13685">
    <property type="entry name" value="Fe-ADH_2"/>
    <property type="match status" value="1"/>
</dbReference>
<dbReference type="SUPFAM" id="SSF56796">
    <property type="entry name" value="Dehydroquinate synthase-like"/>
    <property type="match status" value="1"/>
</dbReference>
<keyword evidence="3" id="KW-0479">Metal-binding</keyword>
<dbReference type="AlphaFoldDB" id="A0A368XQF5"/>
<evidence type="ECO:0000256" key="8">
    <source>
        <dbReference type="ARBA" id="ARBA00023209"/>
    </source>
</evidence>
<dbReference type="GO" id="GO:0008654">
    <property type="term" value="P:phospholipid biosynthetic process"/>
    <property type="evidence" value="ECO:0007669"/>
    <property type="project" value="UniProtKB-KW"/>
</dbReference>
<proteinExistence type="predicted"/>
<gene>
    <name evidence="10" type="ORF">DFR57_107158</name>
</gene>
<accession>A0A368XQF5</accession>
<keyword evidence="5" id="KW-0560">Oxidoreductase</keyword>
<keyword evidence="8" id="KW-0594">Phospholipid biosynthesis</keyword>
<keyword evidence="7" id="KW-0443">Lipid metabolism</keyword>
<dbReference type="InterPro" id="IPR016205">
    <property type="entry name" value="Glycerol_DH"/>
</dbReference>
<keyword evidence="1" id="KW-0963">Cytoplasm</keyword>
<organism evidence="10 11">
    <name type="scientific">Saliterribacillus persicus</name>
    <dbReference type="NCBI Taxonomy" id="930114"/>
    <lineage>
        <taxon>Bacteria</taxon>
        <taxon>Bacillati</taxon>
        <taxon>Bacillota</taxon>
        <taxon>Bacilli</taxon>
        <taxon>Bacillales</taxon>
        <taxon>Bacillaceae</taxon>
        <taxon>Saliterribacillus</taxon>
    </lineage>
</organism>
<sequence length="286" mass="31508">MSLPISNIPIPAILEIRENVIQDLEKILIKHQFKRVGVLFDSFTFEHYKIKVESSCTSVKITTYEMQADLDIHALTDFAFDLERYDAIVAIGGGAIIDYGKYIAHIRRVPFISMPTSASNDGFASSNCSLIINEKKTTVPAKIPYGIIADLSIIKNAPTSMLLAGVGDLMSNITALYDWDFEEKHGVATVNHFAAMLSKKAVNSFIRTPMEDLTRPIFLKELVSSLTMGGIATVISGNSAPISGSEHLISHALDKHAEKPQMHGLQVGIATYIMANVQNHRAERMM</sequence>
<keyword evidence="4" id="KW-0521">NADP</keyword>
<evidence type="ECO:0000256" key="3">
    <source>
        <dbReference type="ARBA" id="ARBA00022723"/>
    </source>
</evidence>
<dbReference type="Gene3D" id="1.20.1090.10">
    <property type="entry name" value="Dehydroquinate synthase-like - alpha domain"/>
    <property type="match status" value="1"/>
</dbReference>
<evidence type="ECO:0000256" key="4">
    <source>
        <dbReference type="ARBA" id="ARBA00022857"/>
    </source>
</evidence>
<evidence type="ECO:0000313" key="11">
    <source>
        <dbReference type="Proteomes" id="UP000252585"/>
    </source>
</evidence>